<protein>
    <recommendedName>
        <fullName evidence="3">Sensor domain-containing protein</fullName>
    </recommendedName>
</protein>
<dbReference type="RefSeq" id="WP_144592201.1">
    <property type="nucleotide sequence ID" value="NZ_VJWX01000440.1"/>
</dbReference>
<name>A0A558AWN3_9PSEU</name>
<gene>
    <name evidence="1" type="ORF">FNH05_29920</name>
</gene>
<evidence type="ECO:0000313" key="1">
    <source>
        <dbReference type="EMBL" id="TVT28663.1"/>
    </source>
</evidence>
<proteinExistence type="predicted"/>
<keyword evidence="2" id="KW-1185">Reference proteome</keyword>
<sequence>MVLAAVALTGLTGCANRPNNLETYYDSTAPVTDSAHAAASASSSAPVSAATVDPAAAAREAIADEVASAVLTKDDLAKEGVRAAASRADNAACFNAVPAGDPRGSTWVYGSGASLTQLVTGYLDRPATEVLGQVQCDGTKLNIQLPAGATAVHGWCQGATCTVLLAAGHVLSGLQVTASTAARATDAVRSVTPLAAKKLPTS</sequence>
<dbReference type="EMBL" id="VJWX01000440">
    <property type="protein sequence ID" value="TVT28663.1"/>
    <property type="molecule type" value="Genomic_DNA"/>
</dbReference>
<evidence type="ECO:0008006" key="3">
    <source>
        <dbReference type="Google" id="ProtNLM"/>
    </source>
</evidence>
<dbReference type="AlphaFoldDB" id="A0A558AWN3"/>
<dbReference type="Proteomes" id="UP000320011">
    <property type="component" value="Unassembled WGS sequence"/>
</dbReference>
<organism evidence="1 2">
    <name type="scientific">Amycolatopsis rhizosphaerae</name>
    <dbReference type="NCBI Taxonomy" id="2053003"/>
    <lineage>
        <taxon>Bacteria</taxon>
        <taxon>Bacillati</taxon>
        <taxon>Actinomycetota</taxon>
        <taxon>Actinomycetes</taxon>
        <taxon>Pseudonocardiales</taxon>
        <taxon>Pseudonocardiaceae</taxon>
        <taxon>Amycolatopsis</taxon>
    </lineage>
</organism>
<comment type="caution">
    <text evidence="1">The sequence shown here is derived from an EMBL/GenBank/DDBJ whole genome shotgun (WGS) entry which is preliminary data.</text>
</comment>
<accession>A0A558AWN3</accession>
<reference evidence="1 2" key="2">
    <citation type="submission" date="2019-08" db="EMBL/GenBank/DDBJ databases">
        <title>Amycolatopsis acidicola sp. nov., isolated from peat swamp forest soil.</title>
        <authorList>
            <person name="Srisuk N."/>
        </authorList>
    </citation>
    <scope>NUCLEOTIDE SEQUENCE [LARGE SCALE GENOMIC DNA]</scope>
    <source>
        <strain evidence="1 2">TBRC 6029</strain>
    </source>
</reference>
<dbReference type="OrthoDB" id="3689832at2"/>
<reference evidence="1 2" key="1">
    <citation type="submission" date="2019-07" db="EMBL/GenBank/DDBJ databases">
        <authorList>
            <person name="Duangmal K."/>
            <person name="Teo W.F.A."/>
        </authorList>
    </citation>
    <scope>NUCLEOTIDE SEQUENCE [LARGE SCALE GENOMIC DNA]</scope>
    <source>
        <strain evidence="1 2">TBRC 6029</strain>
    </source>
</reference>
<evidence type="ECO:0000313" key="2">
    <source>
        <dbReference type="Proteomes" id="UP000320011"/>
    </source>
</evidence>